<dbReference type="Proteomes" id="UP001412067">
    <property type="component" value="Unassembled WGS sequence"/>
</dbReference>
<keyword evidence="5" id="KW-0175">Coiled coil</keyword>
<organism evidence="7 8">
    <name type="scientific">Platanthera guangdongensis</name>
    <dbReference type="NCBI Taxonomy" id="2320717"/>
    <lineage>
        <taxon>Eukaryota</taxon>
        <taxon>Viridiplantae</taxon>
        <taxon>Streptophyta</taxon>
        <taxon>Embryophyta</taxon>
        <taxon>Tracheophyta</taxon>
        <taxon>Spermatophyta</taxon>
        <taxon>Magnoliopsida</taxon>
        <taxon>Liliopsida</taxon>
        <taxon>Asparagales</taxon>
        <taxon>Orchidaceae</taxon>
        <taxon>Orchidoideae</taxon>
        <taxon>Orchideae</taxon>
        <taxon>Orchidinae</taxon>
        <taxon>Platanthera</taxon>
    </lineage>
</organism>
<evidence type="ECO:0000256" key="5">
    <source>
        <dbReference type="SAM" id="Coils"/>
    </source>
</evidence>
<keyword evidence="8" id="KW-1185">Reference proteome</keyword>
<dbReference type="HAMAP" id="MF_01151">
    <property type="entry name" value="GrpE"/>
    <property type="match status" value="1"/>
</dbReference>
<dbReference type="InterPro" id="IPR009012">
    <property type="entry name" value="GrpE_head"/>
</dbReference>
<reference evidence="7 8" key="1">
    <citation type="journal article" date="2022" name="Nat. Plants">
        <title>Genomes of leafy and leafless Platanthera orchids illuminate the evolution of mycoheterotrophy.</title>
        <authorList>
            <person name="Li M.H."/>
            <person name="Liu K.W."/>
            <person name="Li Z."/>
            <person name="Lu H.C."/>
            <person name="Ye Q.L."/>
            <person name="Zhang D."/>
            <person name="Wang J.Y."/>
            <person name="Li Y.F."/>
            <person name="Zhong Z.M."/>
            <person name="Liu X."/>
            <person name="Yu X."/>
            <person name="Liu D.K."/>
            <person name="Tu X.D."/>
            <person name="Liu B."/>
            <person name="Hao Y."/>
            <person name="Liao X.Y."/>
            <person name="Jiang Y.T."/>
            <person name="Sun W.H."/>
            <person name="Chen J."/>
            <person name="Chen Y.Q."/>
            <person name="Ai Y."/>
            <person name="Zhai J.W."/>
            <person name="Wu S.S."/>
            <person name="Zhou Z."/>
            <person name="Hsiao Y.Y."/>
            <person name="Wu W.L."/>
            <person name="Chen Y.Y."/>
            <person name="Lin Y.F."/>
            <person name="Hsu J.L."/>
            <person name="Li C.Y."/>
            <person name="Wang Z.W."/>
            <person name="Zhao X."/>
            <person name="Zhong W.Y."/>
            <person name="Ma X.K."/>
            <person name="Ma L."/>
            <person name="Huang J."/>
            <person name="Chen G.Z."/>
            <person name="Huang M.Z."/>
            <person name="Huang L."/>
            <person name="Peng D.H."/>
            <person name="Luo Y.B."/>
            <person name="Zou S.Q."/>
            <person name="Chen S.P."/>
            <person name="Lan S."/>
            <person name="Tsai W.C."/>
            <person name="Van de Peer Y."/>
            <person name="Liu Z.J."/>
        </authorList>
    </citation>
    <scope>NUCLEOTIDE SEQUENCE [LARGE SCALE GENOMIC DNA]</scope>
    <source>
        <strain evidence="7">Lor288</strain>
    </source>
</reference>
<dbReference type="PRINTS" id="PR00773">
    <property type="entry name" value="GRPEPROTEIN"/>
</dbReference>
<feature type="compositionally biased region" description="Polar residues" evidence="6">
    <location>
        <begin position="62"/>
        <end position="82"/>
    </location>
</feature>
<sequence length="312" mass="34556">MASRVLCRIQRLNAQLLLVRASLRPEPNSGFASFSRHASNSSKLLPSQMYLLRPYHRETTTQRFGFSSSASPRATEKGTNQSSDDESTSKKVPRPSQETCEAGVVSGSTETNGDSAAPEQSSSSDSDTEPELSADELVRLVAERDNLLNAKQMEIEKLQDKVLRTYADMENVLERTKREVENSKKYGIQNFAKSLLDVADNLGRASNAVKENFSKVDQSSDSLGVSLLKSLLEGVEMTEKQLAEVFRKFVIEKYDPLNEKFDPNRHNAVFEIPDSSKSPGTIAAVLKPGYMLHDRVLRPAEVGVTKSPPDEK</sequence>
<dbReference type="CDD" id="cd00446">
    <property type="entry name" value="GrpE"/>
    <property type="match status" value="1"/>
</dbReference>
<dbReference type="PANTHER" id="PTHR21237">
    <property type="entry name" value="GRPE PROTEIN"/>
    <property type="match status" value="1"/>
</dbReference>
<proteinExistence type="inferred from homology"/>
<dbReference type="PROSITE" id="PS01071">
    <property type="entry name" value="GRPE"/>
    <property type="match status" value="1"/>
</dbReference>
<feature type="coiled-coil region" evidence="5">
    <location>
        <begin position="141"/>
        <end position="186"/>
    </location>
</feature>
<accession>A0ABR2MDG6</accession>
<keyword evidence="2 3" id="KW-0143">Chaperone</keyword>
<feature type="region of interest" description="Disordered" evidence="6">
    <location>
        <begin position="62"/>
        <end position="132"/>
    </location>
</feature>
<gene>
    <name evidence="7" type="ORF">KSP40_PGU015220</name>
</gene>
<evidence type="ECO:0000256" key="4">
    <source>
        <dbReference type="RuleBase" id="RU004478"/>
    </source>
</evidence>
<dbReference type="InterPro" id="IPR013805">
    <property type="entry name" value="GrpE_CC"/>
</dbReference>
<dbReference type="Gene3D" id="3.90.20.20">
    <property type="match status" value="1"/>
</dbReference>
<name>A0ABR2MDG6_9ASPA</name>
<dbReference type="SUPFAM" id="SSF58014">
    <property type="entry name" value="Coiled-coil domain of nucleotide exchange factor GrpE"/>
    <property type="match status" value="1"/>
</dbReference>
<dbReference type="SUPFAM" id="SSF51064">
    <property type="entry name" value="Head domain of nucleotide exchange factor GrpE"/>
    <property type="match status" value="1"/>
</dbReference>
<comment type="caution">
    <text evidence="7">The sequence shown here is derived from an EMBL/GenBank/DDBJ whole genome shotgun (WGS) entry which is preliminary data.</text>
</comment>
<comment type="similarity">
    <text evidence="1 4">Belongs to the GrpE family.</text>
</comment>
<protein>
    <recommendedName>
        <fullName evidence="3">GrpE protein homolog</fullName>
    </recommendedName>
</protein>
<evidence type="ECO:0000256" key="6">
    <source>
        <dbReference type="SAM" id="MobiDB-lite"/>
    </source>
</evidence>
<keyword evidence="3" id="KW-0496">Mitochondrion</keyword>
<evidence type="ECO:0000256" key="2">
    <source>
        <dbReference type="ARBA" id="ARBA00023186"/>
    </source>
</evidence>
<feature type="compositionally biased region" description="Polar residues" evidence="6">
    <location>
        <begin position="106"/>
        <end position="120"/>
    </location>
</feature>
<comment type="subcellular location">
    <subcellularLocation>
        <location evidence="3">Mitochondrion matrix</location>
    </subcellularLocation>
</comment>
<dbReference type="Gene3D" id="2.30.22.10">
    <property type="entry name" value="Head domain of nucleotide exchange factor GrpE"/>
    <property type="match status" value="1"/>
</dbReference>
<evidence type="ECO:0000313" key="8">
    <source>
        <dbReference type="Proteomes" id="UP001412067"/>
    </source>
</evidence>
<dbReference type="PANTHER" id="PTHR21237:SF23">
    <property type="entry name" value="GRPE PROTEIN HOMOLOG, MITOCHONDRIAL"/>
    <property type="match status" value="1"/>
</dbReference>
<evidence type="ECO:0000313" key="7">
    <source>
        <dbReference type="EMBL" id="KAK8962204.1"/>
    </source>
</evidence>
<evidence type="ECO:0000256" key="1">
    <source>
        <dbReference type="ARBA" id="ARBA00009054"/>
    </source>
</evidence>
<dbReference type="Pfam" id="PF01025">
    <property type="entry name" value="GrpE"/>
    <property type="match status" value="1"/>
</dbReference>
<dbReference type="EMBL" id="JBBWWR010000008">
    <property type="protein sequence ID" value="KAK8962204.1"/>
    <property type="molecule type" value="Genomic_DNA"/>
</dbReference>
<evidence type="ECO:0000256" key="3">
    <source>
        <dbReference type="RuleBase" id="RU000640"/>
    </source>
</evidence>
<dbReference type="InterPro" id="IPR000740">
    <property type="entry name" value="GrpE"/>
</dbReference>
<comment type="function">
    <text evidence="3">Essential component of the PAM complex, a complex required for the translocation of transit peptide-containing proteins from the inner membrane into the mitochondrial matrix in an ATP-dependent manner.</text>
</comment>